<feature type="transmembrane region" description="Helical" evidence="6">
    <location>
        <begin position="191"/>
        <end position="210"/>
    </location>
</feature>
<dbReference type="InParanoid" id="E3N416"/>
<feature type="transmembrane region" description="Helical" evidence="6">
    <location>
        <begin position="231"/>
        <end position="255"/>
    </location>
</feature>
<evidence type="ECO:0000313" key="8">
    <source>
        <dbReference type="Proteomes" id="UP000008281"/>
    </source>
</evidence>
<protein>
    <recommendedName>
        <fullName evidence="6">Serpentine receptor class gamma</fullName>
    </recommendedName>
</protein>
<dbReference type="STRING" id="31234.E3N416"/>
<keyword evidence="8" id="KW-1185">Reference proteome</keyword>
<dbReference type="HOGENOM" id="CLU_069704_1_1_1"/>
<keyword evidence="3 6" id="KW-0812">Transmembrane</keyword>
<gene>
    <name evidence="7" type="ORF">CRE_24727</name>
</gene>
<dbReference type="InterPro" id="IPR000609">
    <property type="entry name" value="7TM_GPCR_serpentine_rcpt_Srg"/>
</dbReference>
<dbReference type="Pfam" id="PF02118">
    <property type="entry name" value="Srg"/>
    <property type="match status" value="1"/>
</dbReference>
<dbReference type="GO" id="GO:0007606">
    <property type="term" value="P:sensory perception of chemical stimulus"/>
    <property type="evidence" value="ECO:0007669"/>
    <property type="project" value="UniProtKB-UniRule"/>
</dbReference>
<keyword evidence="5 6" id="KW-0472">Membrane</keyword>
<feature type="transmembrane region" description="Helical" evidence="6">
    <location>
        <begin position="44"/>
        <end position="64"/>
    </location>
</feature>
<accession>E3N416</accession>
<dbReference type="OrthoDB" id="5863443at2759"/>
<dbReference type="eggNOG" id="ENOG502TJHV">
    <property type="taxonomic scope" value="Eukaryota"/>
</dbReference>
<proteinExistence type="inferred from homology"/>
<dbReference type="PANTHER" id="PTHR31552:SF30">
    <property type="entry name" value="SERPENTINE RECEPTOR CLASS GAMMA"/>
    <property type="match status" value="1"/>
</dbReference>
<feature type="transmembrane region" description="Helical" evidence="6">
    <location>
        <begin position="267"/>
        <end position="287"/>
    </location>
</feature>
<dbReference type="KEGG" id="crq:GCK72_013721"/>
<sequence length="320" mass="36666">MNASSIYVIVSIIYGFPSVLLYIFSFFVIINFRKSFDSSFFNLYIYDGLFNLFTYFNGFVFLRLSSITCDTCFFASFFKNTSGIILNFVVAMTWHMAYVQYGTTVLISSNRLSVLLKYNVLEPASFSEITNVNKVYNFQVWRQFTWILVILVYFMPFLDTYRYFVHTAEMKYYEETEGYTPISSVPINDSFAYLIPFMIISTIGSVALNITSLLFVKQVKLRKKNEVESNFLIIMSITCTAQLFGMVLSVSRVILAGTKVANTLAQILPFVSDGLTLVQPWLLVVFCHSIRDKMRMTLGLKKSNVQAASSQILKDRSITT</sequence>
<dbReference type="RefSeq" id="XP_003096866.2">
    <property type="nucleotide sequence ID" value="XM_003096818.2"/>
</dbReference>
<keyword evidence="4 6" id="KW-1133">Transmembrane helix</keyword>
<evidence type="ECO:0000256" key="1">
    <source>
        <dbReference type="ARBA" id="ARBA00004141"/>
    </source>
</evidence>
<dbReference type="CTD" id="9825601"/>
<dbReference type="PANTHER" id="PTHR31552">
    <property type="entry name" value="SERPENTINE RECEPTOR CLASS GAMMA"/>
    <property type="match status" value="1"/>
</dbReference>
<evidence type="ECO:0000256" key="4">
    <source>
        <dbReference type="ARBA" id="ARBA00022989"/>
    </source>
</evidence>
<dbReference type="GO" id="GO:0004888">
    <property type="term" value="F:transmembrane signaling receptor activity"/>
    <property type="evidence" value="ECO:0007669"/>
    <property type="project" value="InterPro"/>
</dbReference>
<dbReference type="GeneID" id="9825601"/>
<evidence type="ECO:0000256" key="5">
    <source>
        <dbReference type="ARBA" id="ARBA00023136"/>
    </source>
</evidence>
<name>E3N416_CAERE</name>
<comment type="similarity">
    <text evidence="2 6">Belongs to the nematode receptor-like protein srg family.</text>
</comment>
<dbReference type="AlphaFoldDB" id="E3N416"/>
<dbReference type="GO" id="GO:0016020">
    <property type="term" value="C:membrane"/>
    <property type="evidence" value="ECO:0007669"/>
    <property type="project" value="UniProtKB-SubCell"/>
</dbReference>
<evidence type="ECO:0000313" key="7">
    <source>
        <dbReference type="EMBL" id="EFO85233.1"/>
    </source>
</evidence>
<feature type="transmembrane region" description="Helical" evidence="6">
    <location>
        <begin position="6"/>
        <end position="32"/>
    </location>
</feature>
<evidence type="ECO:0000256" key="3">
    <source>
        <dbReference type="ARBA" id="ARBA00022692"/>
    </source>
</evidence>
<comment type="subcellular location">
    <subcellularLocation>
        <location evidence="1">Membrane</location>
        <topology evidence="1">Multi-pass membrane protein</topology>
    </subcellularLocation>
</comment>
<dbReference type="Proteomes" id="UP000008281">
    <property type="component" value="Unassembled WGS sequence"/>
</dbReference>
<organism evidence="8">
    <name type="scientific">Caenorhabditis remanei</name>
    <name type="common">Caenorhabditis vulgaris</name>
    <dbReference type="NCBI Taxonomy" id="31234"/>
    <lineage>
        <taxon>Eukaryota</taxon>
        <taxon>Metazoa</taxon>
        <taxon>Ecdysozoa</taxon>
        <taxon>Nematoda</taxon>
        <taxon>Chromadorea</taxon>
        <taxon>Rhabditida</taxon>
        <taxon>Rhabditina</taxon>
        <taxon>Rhabditomorpha</taxon>
        <taxon>Rhabditoidea</taxon>
        <taxon>Rhabditidae</taxon>
        <taxon>Peloderinae</taxon>
        <taxon>Caenorhabditis</taxon>
    </lineage>
</organism>
<reference evidence="7" key="1">
    <citation type="submission" date="2007-07" db="EMBL/GenBank/DDBJ databases">
        <title>PCAP assembly of the Caenorhabditis remanei genome.</title>
        <authorList>
            <consortium name="The Caenorhabditis remanei Sequencing Consortium"/>
            <person name="Wilson R.K."/>
        </authorList>
    </citation>
    <scope>NUCLEOTIDE SEQUENCE [LARGE SCALE GENOMIC DNA]</scope>
    <source>
        <strain evidence="7">PB4641</strain>
    </source>
</reference>
<dbReference type="EMBL" id="DS268522">
    <property type="protein sequence ID" value="EFO85233.1"/>
    <property type="molecule type" value="Genomic_DNA"/>
</dbReference>
<dbReference type="OMA" id="KYNVLEP"/>
<evidence type="ECO:0000256" key="2">
    <source>
        <dbReference type="ARBA" id="ARBA00005692"/>
    </source>
</evidence>
<evidence type="ECO:0000256" key="6">
    <source>
        <dbReference type="RuleBase" id="RU280813"/>
    </source>
</evidence>
<feature type="transmembrane region" description="Helical" evidence="6">
    <location>
        <begin position="144"/>
        <end position="164"/>
    </location>
</feature>
<comment type="caution">
    <text evidence="6">Lacks conserved residue(s) required for the propagation of feature annotation.</text>
</comment>